<dbReference type="InterPro" id="IPR036282">
    <property type="entry name" value="Glutathione-S-Trfase_C_sf"/>
</dbReference>
<evidence type="ECO:0000259" key="3">
    <source>
        <dbReference type="PROSITE" id="PS50405"/>
    </source>
</evidence>
<dbReference type="GO" id="GO:0016034">
    <property type="term" value="F:maleylacetoacetate isomerase activity"/>
    <property type="evidence" value="ECO:0007669"/>
    <property type="project" value="TreeGrafter"/>
</dbReference>
<reference evidence="4 5" key="1">
    <citation type="submission" date="2016-10" db="EMBL/GenBank/DDBJ databases">
        <authorList>
            <person name="de Groot N.N."/>
        </authorList>
    </citation>
    <scope>NUCLEOTIDE SEQUENCE [LARGE SCALE GENOMIC DNA]</scope>
    <source>
        <strain evidence="4 5">CGMCC 1.10228</strain>
    </source>
</reference>
<evidence type="ECO:0000259" key="2">
    <source>
        <dbReference type="PROSITE" id="PS50404"/>
    </source>
</evidence>
<evidence type="ECO:0000256" key="1">
    <source>
        <dbReference type="ARBA" id="ARBA00010007"/>
    </source>
</evidence>
<dbReference type="GO" id="GO:0006559">
    <property type="term" value="P:L-phenylalanine catabolic process"/>
    <property type="evidence" value="ECO:0007669"/>
    <property type="project" value="TreeGrafter"/>
</dbReference>
<dbReference type="Proteomes" id="UP000198854">
    <property type="component" value="Unassembled WGS sequence"/>
</dbReference>
<feature type="domain" description="GST C-terminal" evidence="3">
    <location>
        <begin position="87"/>
        <end position="212"/>
    </location>
</feature>
<dbReference type="PROSITE" id="PS50405">
    <property type="entry name" value="GST_CTER"/>
    <property type="match status" value="1"/>
</dbReference>
<dbReference type="InterPro" id="IPR034333">
    <property type="entry name" value="GST_Zeta_N"/>
</dbReference>
<dbReference type="SUPFAM" id="SSF47616">
    <property type="entry name" value="GST C-terminal domain-like"/>
    <property type="match status" value="1"/>
</dbReference>
<dbReference type="SUPFAM" id="SSF52833">
    <property type="entry name" value="Thioredoxin-like"/>
    <property type="match status" value="1"/>
</dbReference>
<dbReference type="OrthoDB" id="509852at2"/>
<dbReference type="FunFam" id="3.40.30.10:FF:000293">
    <property type="entry name" value="Maleylacetoacetate isomerase MaiA"/>
    <property type="match status" value="1"/>
</dbReference>
<dbReference type="InterPro" id="IPR036249">
    <property type="entry name" value="Thioredoxin-like_sf"/>
</dbReference>
<dbReference type="SFLD" id="SFLDG00358">
    <property type="entry name" value="Main_(cytGST)"/>
    <property type="match status" value="1"/>
</dbReference>
<accession>A0A1G8DZ98</accession>
<dbReference type="InterPro" id="IPR004046">
    <property type="entry name" value="GST_C"/>
</dbReference>
<organism evidence="4 5">
    <name type="scientific">Vibrio xiamenensis</name>
    <dbReference type="NCBI Taxonomy" id="861298"/>
    <lineage>
        <taxon>Bacteria</taxon>
        <taxon>Pseudomonadati</taxon>
        <taxon>Pseudomonadota</taxon>
        <taxon>Gammaproteobacteria</taxon>
        <taxon>Vibrionales</taxon>
        <taxon>Vibrionaceae</taxon>
        <taxon>Vibrio</taxon>
    </lineage>
</organism>
<keyword evidence="5" id="KW-1185">Reference proteome</keyword>
<dbReference type="Gene3D" id="3.40.30.10">
    <property type="entry name" value="Glutaredoxin"/>
    <property type="match status" value="1"/>
</dbReference>
<evidence type="ECO:0000313" key="5">
    <source>
        <dbReference type="Proteomes" id="UP000198854"/>
    </source>
</evidence>
<dbReference type="CDD" id="cd03042">
    <property type="entry name" value="GST_N_Zeta"/>
    <property type="match status" value="1"/>
</dbReference>
<dbReference type="InterPro" id="IPR004045">
    <property type="entry name" value="Glutathione_S-Trfase_N"/>
</dbReference>
<feature type="domain" description="GST N-terminal" evidence="2">
    <location>
        <begin position="1"/>
        <end position="82"/>
    </location>
</feature>
<dbReference type="GO" id="GO:0004364">
    <property type="term" value="F:glutathione transferase activity"/>
    <property type="evidence" value="ECO:0007669"/>
    <property type="project" value="TreeGrafter"/>
</dbReference>
<sequence length="212" mass="24462">MTLYSYWRSSAAYRVRIALNWKRLDYHTQPVHLLRDGGEQHQTWYRDLNPSELVPTLCDGDVVLNQSLAIVEYLDERYPSPNLLPRHAKERALVRALALDISADLHPLNNLRVLNYLTEHFAGDKHSKVEWYRHWVAVSFTALEQRLNQLGGQCCVGDEVTLADVCLVPQVYNAERFACPMDNYPKIREICQYLETLPAFELANPHAQVDAD</sequence>
<dbReference type="InterPro" id="IPR040079">
    <property type="entry name" value="Glutathione_S-Trfase"/>
</dbReference>
<dbReference type="PANTHER" id="PTHR42673">
    <property type="entry name" value="MALEYLACETOACETATE ISOMERASE"/>
    <property type="match status" value="1"/>
</dbReference>
<name>A0A1G8DZ98_9VIBR</name>
<dbReference type="AlphaFoldDB" id="A0A1G8DZ98"/>
<dbReference type="GO" id="GO:0006749">
    <property type="term" value="P:glutathione metabolic process"/>
    <property type="evidence" value="ECO:0007669"/>
    <property type="project" value="TreeGrafter"/>
</dbReference>
<gene>
    <name evidence="4" type="ORF">SAMN04488136_12244</name>
</gene>
<proteinExistence type="inferred from homology"/>
<dbReference type="GO" id="GO:0005737">
    <property type="term" value="C:cytoplasm"/>
    <property type="evidence" value="ECO:0007669"/>
    <property type="project" value="InterPro"/>
</dbReference>
<evidence type="ECO:0000313" key="4">
    <source>
        <dbReference type="EMBL" id="SDH62947.1"/>
    </source>
</evidence>
<dbReference type="PANTHER" id="PTHR42673:SF21">
    <property type="entry name" value="GLUTATHIONE S-TRANSFERASE YFCF"/>
    <property type="match status" value="1"/>
</dbReference>
<dbReference type="EMBL" id="FNDD01000022">
    <property type="protein sequence ID" value="SDH62947.1"/>
    <property type="molecule type" value="Genomic_DNA"/>
</dbReference>
<comment type="similarity">
    <text evidence="1">Belongs to the GST superfamily. Zeta family.</text>
</comment>
<dbReference type="InterPro" id="IPR010987">
    <property type="entry name" value="Glutathione-S-Trfase_C-like"/>
</dbReference>
<dbReference type="InterPro" id="IPR034330">
    <property type="entry name" value="GST_Zeta_C"/>
</dbReference>
<dbReference type="SFLD" id="SFLDS00019">
    <property type="entry name" value="Glutathione_Transferase_(cytos"/>
    <property type="match status" value="1"/>
</dbReference>
<dbReference type="CDD" id="cd03191">
    <property type="entry name" value="GST_C_Zeta"/>
    <property type="match status" value="1"/>
</dbReference>
<dbReference type="PROSITE" id="PS50404">
    <property type="entry name" value="GST_NTER"/>
    <property type="match status" value="1"/>
</dbReference>
<protein>
    <submittedName>
        <fullName evidence="4">Maleylacetoacetate isomerase</fullName>
    </submittedName>
</protein>
<dbReference type="STRING" id="861298.SAMN04488136_12244"/>
<dbReference type="Pfam" id="PF00043">
    <property type="entry name" value="GST_C"/>
    <property type="match status" value="1"/>
</dbReference>
<keyword evidence="4" id="KW-0413">Isomerase</keyword>
<dbReference type="InterPro" id="IPR005955">
    <property type="entry name" value="GST_Zeta"/>
</dbReference>
<dbReference type="Pfam" id="PF13417">
    <property type="entry name" value="GST_N_3"/>
    <property type="match status" value="1"/>
</dbReference>
<dbReference type="Gene3D" id="1.20.1050.10">
    <property type="match status" value="1"/>
</dbReference>
<dbReference type="NCBIfam" id="TIGR01262">
    <property type="entry name" value="maiA"/>
    <property type="match status" value="1"/>
</dbReference>